<dbReference type="Proteomes" id="UP000216151">
    <property type="component" value="Unassembled WGS sequence"/>
</dbReference>
<keyword evidence="3" id="KW-1185">Reference proteome</keyword>
<dbReference type="InterPro" id="IPR011486">
    <property type="entry name" value="BBP2"/>
</dbReference>
<evidence type="ECO:0000313" key="3">
    <source>
        <dbReference type="Proteomes" id="UP000216151"/>
    </source>
</evidence>
<gene>
    <name evidence="2" type="ORF">B8X00_09255</name>
</gene>
<feature type="chain" id="PRO_5013306714" description="Porin" evidence="1">
    <location>
        <begin position="25"/>
        <end position="453"/>
    </location>
</feature>
<keyword evidence="1" id="KW-0732">Signal</keyword>
<proteinExistence type="predicted"/>
<evidence type="ECO:0000256" key="1">
    <source>
        <dbReference type="SAM" id="SignalP"/>
    </source>
</evidence>
<evidence type="ECO:0000313" key="2">
    <source>
        <dbReference type="EMBL" id="PAK77852.1"/>
    </source>
</evidence>
<feature type="signal peptide" evidence="1">
    <location>
        <begin position="1"/>
        <end position="24"/>
    </location>
</feature>
<organism evidence="2 3">
    <name type="scientific">Acetobacter fabarum</name>
    <dbReference type="NCBI Taxonomy" id="483199"/>
    <lineage>
        <taxon>Bacteria</taxon>
        <taxon>Pseudomonadati</taxon>
        <taxon>Pseudomonadota</taxon>
        <taxon>Alphaproteobacteria</taxon>
        <taxon>Acetobacterales</taxon>
        <taxon>Acetobacteraceae</taxon>
        <taxon>Acetobacter</taxon>
    </lineage>
</organism>
<comment type="caution">
    <text evidence="2">The sequence shown here is derived from an EMBL/GenBank/DDBJ whole genome shotgun (WGS) entry which is preliminary data.</text>
</comment>
<name>A0A269XX40_9PROT</name>
<dbReference type="Pfam" id="PF07642">
    <property type="entry name" value="BBP2"/>
    <property type="match status" value="1"/>
</dbReference>
<dbReference type="AlphaFoldDB" id="A0A269XX40"/>
<reference evidence="2 3" key="1">
    <citation type="submission" date="2017-04" db="EMBL/GenBank/DDBJ databases">
        <title>Kefir bacterial isolates.</title>
        <authorList>
            <person name="Kim Y."/>
            <person name="Blasche S."/>
            <person name="Patil K.R."/>
        </authorList>
    </citation>
    <scope>NUCLEOTIDE SEQUENCE [LARGE SCALE GENOMIC DNA]</scope>
    <source>
        <strain evidence="2 3">KR</strain>
    </source>
</reference>
<dbReference type="GeneID" id="91557109"/>
<dbReference type="OrthoDB" id="235878at2"/>
<accession>A0A269XX40</accession>
<dbReference type="EMBL" id="NCXK01000011">
    <property type="protein sequence ID" value="PAK77852.1"/>
    <property type="molecule type" value="Genomic_DNA"/>
</dbReference>
<protein>
    <recommendedName>
        <fullName evidence="4">Porin</fullName>
    </recommendedName>
</protein>
<dbReference type="RefSeq" id="WP_086646573.1">
    <property type="nucleotide sequence ID" value="NZ_JAKVNI010000001.1"/>
</dbReference>
<evidence type="ECO:0008006" key="4">
    <source>
        <dbReference type="Google" id="ProtNLM"/>
    </source>
</evidence>
<sequence>MFLRRPLPVGMWLTMQLAALPAMAQEKIIPGDSARPLVLEETPAEKAQADKEEVNLKTSKNHTWFDDLEGHLVVEAGVNGNPWTHTGRNWAQSYVDRANTATLNQITGTLSHPTTDIGGGYGIGFVFEVLYGSDARFNPTIGMGDGNLTGMYQWAPTQAHIDAHLPWLSKGGIDLQIGQQYGIQGFEGTDALERPFYSYNYSSDYIVPFETVGVLATWHMTDTVAWVLGVNAGNSTTFGGAKNNKRPKGYFGVQLTGLADGNLDVAAIAYLGPQQSVYAIGNVANQKMEYVGDILATYKLNDTTSITLNGTYYHDDYLQDDVYGVTTYFAHDFSPSLTFNARGEIFRDNNGQVVGANTSTMSYVNELRGRSYPYDQAPGTTYGELTVGVTYRPEFLKLPRGSFSLRPEVRLDKSLNGTRPFNRVSPTDDPNVNFANNGTNNMFWFSCDAIWSY</sequence>